<comment type="caution">
    <text evidence="2">The sequence shown here is derived from an EMBL/GenBank/DDBJ whole genome shotgun (WGS) entry which is preliminary data.</text>
</comment>
<dbReference type="RefSeq" id="WP_229751098.1">
    <property type="nucleotide sequence ID" value="NZ_BMED01000002.1"/>
</dbReference>
<organism evidence="2 3">
    <name type="scientific">Undibacterium terreum</name>
    <dbReference type="NCBI Taxonomy" id="1224302"/>
    <lineage>
        <taxon>Bacteria</taxon>
        <taxon>Pseudomonadati</taxon>
        <taxon>Pseudomonadota</taxon>
        <taxon>Betaproteobacteria</taxon>
        <taxon>Burkholderiales</taxon>
        <taxon>Oxalobacteraceae</taxon>
        <taxon>Undibacterium</taxon>
    </lineage>
</organism>
<evidence type="ECO:0000256" key="1">
    <source>
        <dbReference type="SAM" id="MobiDB-lite"/>
    </source>
</evidence>
<sequence length="353" mass="39838">MRDPVDVLRKLEDDPSGFDFFAALRLLENTHADMPRIGQATRPQNEAVRFGQVPSLAFEGSMLAAFKPGSEGRAPRMEVNFFGLLGANGPMPVHITEYVRDRLRNSADPTLARFLDIFHHRMISLFYRAWASAQPTVSLDRPDADRFAEYMGSLIGTGMESLRKRDALPEFAKLHYAGSLSSLTHNADGLARLLTDFFKIPVQIQEFVGHWMSLPADSRCRLRTGLGQDAEVLGMTTVLGSKVWNCQHKFRVVIGPVDLAEFQRMLPGGDSLQRLTAWIRNYAGLEYDWDVNLILKQKEIPQLTLGKQARLGWTTWLCSRPPKTDDRQLLLSPASHKNTHKTSQHSNHTHYSV</sequence>
<dbReference type="NCBIfam" id="TIGR03347">
    <property type="entry name" value="VI_chp_1"/>
    <property type="match status" value="1"/>
</dbReference>
<reference evidence="2" key="2">
    <citation type="submission" date="2020-09" db="EMBL/GenBank/DDBJ databases">
        <authorList>
            <person name="Sun Q."/>
            <person name="Zhou Y."/>
        </authorList>
    </citation>
    <scope>NUCLEOTIDE SEQUENCE</scope>
    <source>
        <strain evidence="2">CGMCC 1.10998</strain>
    </source>
</reference>
<dbReference type="AlphaFoldDB" id="A0A916XJM7"/>
<protein>
    <recommendedName>
        <fullName evidence="4">Type VI secretion system protein ImpH</fullName>
    </recommendedName>
</protein>
<reference evidence="2" key="1">
    <citation type="journal article" date="2014" name="Int. J. Syst. Evol. Microbiol.">
        <title>Complete genome sequence of Corynebacterium casei LMG S-19264T (=DSM 44701T), isolated from a smear-ripened cheese.</title>
        <authorList>
            <consortium name="US DOE Joint Genome Institute (JGI-PGF)"/>
            <person name="Walter F."/>
            <person name="Albersmeier A."/>
            <person name="Kalinowski J."/>
            <person name="Ruckert C."/>
        </authorList>
    </citation>
    <scope>NUCLEOTIDE SEQUENCE</scope>
    <source>
        <strain evidence="2">CGMCC 1.10998</strain>
    </source>
</reference>
<evidence type="ECO:0008006" key="4">
    <source>
        <dbReference type="Google" id="ProtNLM"/>
    </source>
</evidence>
<name>A0A916XJM7_9BURK</name>
<keyword evidence="3" id="KW-1185">Reference proteome</keyword>
<evidence type="ECO:0000313" key="2">
    <source>
        <dbReference type="EMBL" id="GGC78511.1"/>
    </source>
</evidence>
<dbReference type="InterPro" id="IPR010732">
    <property type="entry name" value="T6SS_TssG-like"/>
</dbReference>
<feature type="region of interest" description="Disordered" evidence="1">
    <location>
        <begin position="334"/>
        <end position="353"/>
    </location>
</feature>
<dbReference type="Proteomes" id="UP000637423">
    <property type="component" value="Unassembled WGS sequence"/>
</dbReference>
<dbReference type="EMBL" id="BMED01000002">
    <property type="protein sequence ID" value="GGC78511.1"/>
    <property type="molecule type" value="Genomic_DNA"/>
</dbReference>
<gene>
    <name evidence="2" type="ORF">GCM10011396_27130</name>
</gene>
<feature type="compositionally biased region" description="Polar residues" evidence="1">
    <location>
        <begin position="344"/>
        <end position="353"/>
    </location>
</feature>
<dbReference type="PANTHER" id="PTHR35564">
    <property type="match status" value="1"/>
</dbReference>
<accession>A0A916XJM7</accession>
<dbReference type="PANTHER" id="PTHR35564:SF4">
    <property type="entry name" value="CYTOPLASMIC PROTEIN"/>
    <property type="match status" value="1"/>
</dbReference>
<proteinExistence type="predicted"/>
<dbReference type="Pfam" id="PF06996">
    <property type="entry name" value="T6SS_TssG"/>
    <property type="match status" value="1"/>
</dbReference>
<evidence type="ECO:0000313" key="3">
    <source>
        <dbReference type="Proteomes" id="UP000637423"/>
    </source>
</evidence>